<accession>A0A6A6NF96</accession>
<organism evidence="4 5">
    <name type="scientific">Hevea brasiliensis</name>
    <name type="common">Para rubber tree</name>
    <name type="synonym">Siphonia brasiliensis</name>
    <dbReference type="NCBI Taxonomy" id="3981"/>
    <lineage>
        <taxon>Eukaryota</taxon>
        <taxon>Viridiplantae</taxon>
        <taxon>Streptophyta</taxon>
        <taxon>Embryophyta</taxon>
        <taxon>Tracheophyta</taxon>
        <taxon>Spermatophyta</taxon>
        <taxon>Magnoliopsida</taxon>
        <taxon>eudicotyledons</taxon>
        <taxon>Gunneridae</taxon>
        <taxon>Pentapetalae</taxon>
        <taxon>rosids</taxon>
        <taxon>fabids</taxon>
        <taxon>Malpighiales</taxon>
        <taxon>Euphorbiaceae</taxon>
        <taxon>Crotonoideae</taxon>
        <taxon>Micrandreae</taxon>
        <taxon>Hevea</taxon>
    </lineage>
</organism>
<dbReference type="Proteomes" id="UP000467840">
    <property type="component" value="Chromosome 11"/>
</dbReference>
<evidence type="ECO:0000313" key="5">
    <source>
        <dbReference type="Proteomes" id="UP000467840"/>
    </source>
</evidence>
<sequence>MNSLFWVEHKKTQKPIAFARATGDNVFNAIIWDMVVDPLYQGIGLGKAVMERLAQELLEKGIVNIALYSKPEFLAFIDPWERGEHMAHTRRHNTTGEKVLAAENPILICSERTVKRDDSVIDPLQLRANLAIKYYYSPENIQKRTVKSGLNESTPSLDE</sequence>
<dbReference type="PROSITE" id="PS51186">
    <property type="entry name" value="GNAT"/>
    <property type="match status" value="1"/>
</dbReference>
<dbReference type="CDD" id="cd04301">
    <property type="entry name" value="NAT_SF"/>
    <property type="match status" value="1"/>
</dbReference>
<dbReference type="SUPFAM" id="SSF55729">
    <property type="entry name" value="Acyl-CoA N-acyltransferases (Nat)"/>
    <property type="match status" value="1"/>
</dbReference>
<comment type="caution">
    <text evidence="4">The sequence shown here is derived from an EMBL/GenBank/DDBJ whole genome shotgun (WGS) entry which is preliminary data.</text>
</comment>
<dbReference type="GO" id="GO:0008080">
    <property type="term" value="F:N-acetyltransferase activity"/>
    <property type="evidence" value="ECO:0007669"/>
    <property type="project" value="InterPro"/>
</dbReference>
<dbReference type="AlphaFoldDB" id="A0A6A6NF96"/>
<evidence type="ECO:0000313" key="4">
    <source>
        <dbReference type="EMBL" id="KAF2323824.1"/>
    </source>
</evidence>
<evidence type="ECO:0000256" key="1">
    <source>
        <dbReference type="ARBA" id="ARBA00022679"/>
    </source>
</evidence>
<name>A0A6A6NF96_HEVBR</name>
<dbReference type="Pfam" id="PF00583">
    <property type="entry name" value="Acetyltransf_1"/>
    <property type="match status" value="1"/>
</dbReference>
<dbReference type="PANTHER" id="PTHR43626">
    <property type="entry name" value="ACYL-COA N-ACYLTRANSFERASE"/>
    <property type="match status" value="1"/>
</dbReference>
<dbReference type="InterPro" id="IPR045039">
    <property type="entry name" value="NSI-like"/>
</dbReference>
<dbReference type="GO" id="GO:0005737">
    <property type="term" value="C:cytoplasm"/>
    <property type="evidence" value="ECO:0007669"/>
    <property type="project" value="TreeGrafter"/>
</dbReference>
<dbReference type="Gene3D" id="3.40.630.30">
    <property type="match status" value="1"/>
</dbReference>
<proteinExistence type="predicted"/>
<keyword evidence="1" id="KW-0808">Transferase</keyword>
<dbReference type="InterPro" id="IPR000182">
    <property type="entry name" value="GNAT_dom"/>
</dbReference>
<feature type="domain" description="N-acetyltransferase" evidence="3">
    <location>
        <begin position="1"/>
        <end position="105"/>
    </location>
</feature>
<reference evidence="4 5" key="1">
    <citation type="journal article" date="2020" name="Mol. Plant">
        <title>The Chromosome-Based Rubber Tree Genome Provides New Insights into Spurge Genome Evolution and Rubber Biosynthesis.</title>
        <authorList>
            <person name="Liu J."/>
            <person name="Shi C."/>
            <person name="Shi C.C."/>
            <person name="Li W."/>
            <person name="Zhang Q.J."/>
            <person name="Zhang Y."/>
            <person name="Li K."/>
            <person name="Lu H.F."/>
            <person name="Shi C."/>
            <person name="Zhu S.T."/>
            <person name="Xiao Z.Y."/>
            <person name="Nan H."/>
            <person name="Yue Y."/>
            <person name="Zhu X.G."/>
            <person name="Wu Y."/>
            <person name="Hong X.N."/>
            <person name="Fan G.Y."/>
            <person name="Tong Y."/>
            <person name="Zhang D."/>
            <person name="Mao C.L."/>
            <person name="Liu Y.L."/>
            <person name="Hao S.J."/>
            <person name="Liu W.Q."/>
            <person name="Lv M.Q."/>
            <person name="Zhang H.B."/>
            <person name="Liu Y."/>
            <person name="Hu-Tang G.R."/>
            <person name="Wang J.P."/>
            <person name="Wang J.H."/>
            <person name="Sun Y.H."/>
            <person name="Ni S.B."/>
            <person name="Chen W.B."/>
            <person name="Zhang X.C."/>
            <person name="Jiao Y.N."/>
            <person name="Eichler E.E."/>
            <person name="Li G.H."/>
            <person name="Liu X."/>
            <person name="Gao L.Z."/>
        </authorList>
    </citation>
    <scope>NUCLEOTIDE SEQUENCE [LARGE SCALE GENOMIC DNA]</scope>
    <source>
        <strain evidence="5">cv. GT1</strain>
        <tissue evidence="4">Leaf</tissue>
    </source>
</reference>
<evidence type="ECO:0000256" key="2">
    <source>
        <dbReference type="ARBA" id="ARBA00023315"/>
    </source>
</evidence>
<protein>
    <recommendedName>
        <fullName evidence="3">N-acetyltransferase domain-containing protein</fullName>
    </recommendedName>
</protein>
<keyword evidence="2" id="KW-0012">Acyltransferase</keyword>
<keyword evidence="5" id="KW-1185">Reference proteome</keyword>
<dbReference type="EMBL" id="JAAGAX010000002">
    <property type="protein sequence ID" value="KAF2323824.1"/>
    <property type="molecule type" value="Genomic_DNA"/>
</dbReference>
<dbReference type="PANTHER" id="PTHR43626:SF1">
    <property type="entry name" value="GCN5-RELATED N-ACETYLTRANSFERASE 1, CHLOROPLASTIC"/>
    <property type="match status" value="1"/>
</dbReference>
<evidence type="ECO:0000259" key="3">
    <source>
        <dbReference type="PROSITE" id="PS51186"/>
    </source>
</evidence>
<gene>
    <name evidence="4" type="ORF">GH714_042409</name>
</gene>
<dbReference type="InterPro" id="IPR016181">
    <property type="entry name" value="Acyl_CoA_acyltransferase"/>
</dbReference>